<evidence type="ECO:0000313" key="3">
    <source>
        <dbReference type="EMBL" id="NME97930.1"/>
    </source>
</evidence>
<evidence type="ECO:0000256" key="1">
    <source>
        <dbReference type="ARBA" id="ARBA00010613"/>
    </source>
</evidence>
<reference evidence="3 4" key="1">
    <citation type="submission" date="2020-04" db="EMBL/GenBank/DDBJ databases">
        <authorList>
            <person name="Hitch T.C.A."/>
            <person name="Wylensek D."/>
            <person name="Clavel T."/>
        </authorList>
    </citation>
    <scope>NUCLEOTIDE SEQUENCE [LARGE SCALE GENOMIC DNA]</scope>
    <source>
        <strain evidence="3 4">WB01_D5_05</strain>
    </source>
</reference>
<dbReference type="CDD" id="cd07583">
    <property type="entry name" value="nitrilase_5"/>
    <property type="match status" value="1"/>
</dbReference>
<comment type="similarity">
    <text evidence="1">Belongs to the carbon-nitrogen hydrolase superfamily. NIT1/NIT2 family.</text>
</comment>
<feature type="domain" description="CN hydrolase" evidence="2">
    <location>
        <begin position="7"/>
        <end position="245"/>
    </location>
</feature>
<dbReference type="SUPFAM" id="SSF56317">
    <property type="entry name" value="Carbon-nitrogen hydrolase"/>
    <property type="match status" value="1"/>
</dbReference>
<accession>A0A848CXF8</accession>
<dbReference type="RefSeq" id="WP_168974844.1">
    <property type="nucleotide sequence ID" value="NZ_JABAGO010000008.1"/>
</dbReference>
<dbReference type="Proteomes" id="UP000561326">
    <property type="component" value="Unassembled WGS sequence"/>
</dbReference>
<name>A0A848CXF8_ANEAE</name>
<sequence>MKIVSTYTIAMIQMDIVFGNPEENRRRVREWFEKIKELTPKPNIVLLPELWDTGYDLKRLGEIADSDGTYAKEMLAELAQQYGVYLIGGSIAEQKAEGTYNTSFVFTPDGQLVHEYRKAHLFRLMEEEKYLQAGQELPDFRIGDMPAFLQICYDIRFPEGIRTGALTGAEVLFVVAEWPNPRLVHWRQLLIARAIENQMYVVACNRVGSDINNTFFGHSLIIDPWGEVIAEGGEEEGIVTGTISRELVADVRNRIPIFSDRRPHLYTL</sequence>
<evidence type="ECO:0000313" key="4">
    <source>
        <dbReference type="Proteomes" id="UP000561326"/>
    </source>
</evidence>
<proteinExistence type="inferred from homology"/>
<dbReference type="AlphaFoldDB" id="A0A848CXF8"/>
<comment type="caution">
    <text evidence="3">The sequence shown here is derived from an EMBL/GenBank/DDBJ whole genome shotgun (WGS) entry which is preliminary data.</text>
</comment>
<protein>
    <submittedName>
        <fullName evidence="3">Carbon-nitrogen family hydrolase</fullName>
    </submittedName>
</protein>
<gene>
    <name evidence="3" type="ORF">HF838_06615</name>
</gene>
<dbReference type="PROSITE" id="PS50263">
    <property type="entry name" value="CN_HYDROLASE"/>
    <property type="match status" value="1"/>
</dbReference>
<dbReference type="InterPro" id="IPR003010">
    <property type="entry name" value="C-N_Hydrolase"/>
</dbReference>
<dbReference type="InterPro" id="IPR036526">
    <property type="entry name" value="C-N_Hydrolase_sf"/>
</dbReference>
<dbReference type="Gene3D" id="3.60.110.10">
    <property type="entry name" value="Carbon-nitrogen hydrolase"/>
    <property type="match status" value="1"/>
</dbReference>
<dbReference type="Pfam" id="PF00795">
    <property type="entry name" value="CN_hydrolase"/>
    <property type="match status" value="1"/>
</dbReference>
<evidence type="ECO:0000259" key="2">
    <source>
        <dbReference type="PROSITE" id="PS50263"/>
    </source>
</evidence>
<dbReference type="PANTHER" id="PTHR23088">
    <property type="entry name" value="NITRILASE-RELATED"/>
    <property type="match status" value="1"/>
</dbReference>
<dbReference type="GO" id="GO:0016787">
    <property type="term" value="F:hydrolase activity"/>
    <property type="evidence" value="ECO:0007669"/>
    <property type="project" value="UniProtKB-KW"/>
</dbReference>
<keyword evidence="3" id="KW-0378">Hydrolase</keyword>
<dbReference type="EMBL" id="JABAGO010000008">
    <property type="protein sequence ID" value="NME97930.1"/>
    <property type="molecule type" value="Genomic_DNA"/>
</dbReference>
<organism evidence="3 4">
    <name type="scientific">Aneurinibacillus aneurinilyticus</name>
    <name type="common">Bacillus aneurinolyticus</name>
    <dbReference type="NCBI Taxonomy" id="1391"/>
    <lineage>
        <taxon>Bacteria</taxon>
        <taxon>Bacillati</taxon>
        <taxon>Bacillota</taxon>
        <taxon>Bacilli</taxon>
        <taxon>Bacillales</taxon>
        <taxon>Paenibacillaceae</taxon>
        <taxon>Aneurinibacillus group</taxon>
        <taxon>Aneurinibacillus</taxon>
    </lineage>
</organism>
<dbReference type="PANTHER" id="PTHR23088:SF27">
    <property type="entry name" value="DEAMINATED GLUTATHIONE AMIDASE"/>
    <property type="match status" value="1"/>
</dbReference>